<dbReference type="PANTHER" id="PTHR10173">
    <property type="entry name" value="METHIONINE SULFOXIDE REDUCTASE"/>
    <property type="match status" value="1"/>
</dbReference>
<evidence type="ECO:0000256" key="1">
    <source>
        <dbReference type="ARBA" id="ARBA00023002"/>
    </source>
</evidence>
<dbReference type="HAMAP" id="MF_01400">
    <property type="entry name" value="MsrB"/>
    <property type="match status" value="1"/>
</dbReference>
<comment type="caution">
    <text evidence="6">The sequence shown here is derived from an EMBL/GenBank/DDBJ whole genome shotgun (WGS) entry which is preliminary data.</text>
</comment>
<dbReference type="InterPro" id="IPR028427">
    <property type="entry name" value="Met_Sox_Rdtase_MsrB"/>
</dbReference>
<dbReference type="EC" id="1.8.4.12" evidence="3"/>
<organism evidence="6 7">
    <name type="scientific">Leptospira bouyouniensis</name>
    <dbReference type="NCBI Taxonomy" id="2484911"/>
    <lineage>
        <taxon>Bacteria</taxon>
        <taxon>Pseudomonadati</taxon>
        <taxon>Spirochaetota</taxon>
        <taxon>Spirochaetia</taxon>
        <taxon>Leptospirales</taxon>
        <taxon>Leptospiraceae</taxon>
        <taxon>Leptospira</taxon>
    </lineage>
</organism>
<sequence length="175" mass="20194">MKRNIVVSFFSVIVLSMFTPFCCSPTTSEKTNKPEKPELRKKLTDLQYRVTQEDDTEPAFQNEYWNNHEEGIYVDIVSKEPLFSSKDKFESGTGWPSFTKPLVQSNVVEIEDHSYGMSRTEVRSKKGDSHLGHVFDDGPKPTGKRYCINSASMEFIPKSKLKERGYENFLSEFKK</sequence>
<feature type="active site" description="Nucleophile" evidence="3">
    <location>
        <position position="147"/>
    </location>
</feature>
<feature type="chain" id="PRO_5028837575" description="Peptide methionine sulfoxide reductase MsrB" evidence="4">
    <location>
        <begin position="24"/>
        <end position="175"/>
    </location>
</feature>
<feature type="signal peptide" evidence="4">
    <location>
        <begin position="1"/>
        <end position="23"/>
    </location>
</feature>
<dbReference type="Pfam" id="PF01641">
    <property type="entry name" value="SelR"/>
    <property type="match status" value="1"/>
</dbReference>
<protein>
    <recommendedName>
        <fullName evidence="3">Peptide methionine sulfoxide reductase MsrB</fullName>
        <ecNumber evidence="3">1.8.4.12</ecNumber>
    </recommendedName>
    <alternativeName>
        <fullName evidence="3">Peptide-methionine (R)-S-oxide reductase</fullName>
    </alternativeName>
</protein>
<dbReference type="FunFam" id="2.170.150.20:FF:000003">
    <property type="entry name" value="Peptide methionine sulfoxide reductase MsrB"/>
    <property type="match status" value="1"/>
</dbReference>
<dbReference type="GO" id="GO:0033743">
    <property type="term" value="F:peptide-methionine (R)-S-oxide reductase activity"/>
    <property type="evidence" value="ECO:0007669"/>
    <property type="project" value="UniProtKB-UniRule"/>
</dbReference>
<comment type="caution">
    <text evidence="3">Lacks conserved residue(s) required for the propagation of feature annotation.</text>
</comment>
<accession>A0A7I0IV41</accession>
<proteinExistence type="inferred from homology"/>
<dbReference type="RefSeq" id="WP_135769904.1">
    <property type="nucleotide sequence ID" value="NZ_RQFT01000001.1"/>
</dbReference>
<dbReference type="EMBL" id="RQFT01000001">
    <property type="protein sequence ID" value="TGL09495.1"/>
    <property type="molecule type" value="Genomic_DNA"/>
</dbReference>
<evidence type="ECO:0000256" key="4">
    <source>
        <dbReference type="SAM" id="SignalP"/>
    </source>
</evidence>
<keyword evidence="1 3" id="KW-0560">Oxidoreductase</keyword>
<keyword evidence="4" id="KW-0732">Signal</keyword>
<dbReference type="Proteomes" id="UP000297641">
    <property type="component" value="Unassembled WGS sequence"/>
</dbReference>
<feature type="domain" description="MsrB" evidence="5">
    <location>
        <begin position="36"/>
        <end position="158"/>
    </location>
</feature>
<dbReference type="InterPro" id="IPR002579">
    <property type="entry name" value="Met_Sox_Rdtase_MsrB_dom"/>
</dbReference>
<evidence type="ECO:0000256" key="2">
    <source>
        <dbReference type="ARBA" id="ARBA00048488"/>
    </source>
</evidence>
<dbReference type="PROSITE" id="PS51790">
    <property type="entry name" value="MSRB"/>
    <property type="match status" value="1"/>
</dbReference>
<name>A0A7I0IV41_9LEPT</name>
<comment type="catalytic activity">
    <reaction evidence="2 3">
        <text>L-methionyl-[protein] + [thioredoxin]-disulfide + H2O = L-methionyl-(R)-S-oxide-[protein] + [thioredoxin]-dithiol</text>
        <dbReference type="Rhea" id="RHEA:24164"/>
        <dbReference type="Rhea" id="RHEA-COMP:10698"/>
        <dbReference type="Rhea" id="RHEA-COMP:10700"/>
        <dbReference type="Rhea" id="RHEA-COMP:12313"/>
        <dbReference type="Rhea" id="RHEA-COMP:12314"/>
        <dbReference type="ChEBI" id="CHEBI:15377"/>
        <dbReference type="ChEBI" id="CHEBI:16044"/>
        <dbReference type="ChEBI" id="CHEBI:29950"/>
        <dbReference type="ChEBI" id="CHEBI:45764"/>
        <dbReference type="ChEBI" id="CHEBI:50058"/>
        <dbReference type="EC" id="1.8.4.12"/>
    </reaction>
</comment>
<dbReference type="InterPro" id="IPR011057">
    <property type="entry name" value="Mss4-like_sf"/>
</dbReference>
<dbReference type="Gene3D" id="2.170.150.20">
    <property type="entry name" value="Peptide methionine sulfoxide reductase"/>
    <property type="match status" value="1"/>
</dbReference>
<dbReference type="AlphaFoldDB" id="A0A7I0IV41"/>
<dbReference type="GO" id="GO:0030091">
    <property type="term" value="P:protein repair"/>
    <property type="evidence" value="ECO:0007669"/>
    <property type="project" value="InterPro"/>
</dbReference>
<evidence type="ECO:0000256" key="3">
    <source>
        <dbReference type="HAMAP-Rule" id="MF_01400"/>
    </source>
</evidence>
<dbReference type="PANTHER" id="PTHR10173:SF59">
    <property type="entry name" value="PEPTIDE METHIONINE SULFOXIDE REDUCTASE MSRA_MSRB"/>
    <property type="match status" value="1"/>
</dbReference>
<evidence type="ECO:0000259" key="5">
    <source>
        <dbReference type="PROSITE" id="PS51790"/>
    </source>
</evidence>
<dbReference type="SUPFAM" id="SSF51316">
    <property type="entry name" value="Mss4-like"/>
    <property type="match status" value="1"/>
</dbReference>
<evidence type="ECO:0000313" key="7">
    <source>
        <dbReference type="Proteomes" id="UP000297641"/>
    </source>
</evidence>
<dbReference type="GO" id="GO:0005737">
    <property type="term" value="C:cytoplasm"/>
    <property type="evidence" value="ECO:0007669"/>
    <property type="project" value="TreeGrafter"/>
</dbReference>
<comment type="similarity">
    <text evidence="3">Belongs to the MsrB Met sulfoxide reductase family.</text>
</comment>
<evidence type="ECO:0000313" key="6">
    <source>
        <dbReference type="EMBL" id="TGL09495.1"/>
    </source>
</evidence>
<dbReference type="GO" id="GO:0006979">
    <property type="term" value="P:response to oxidative stress"/>
    <property type="evidence" value="ECO:0007669"/>
    <property type="project" value="InterPro"/>
</dbReference>
<reference evidence="6 7" key="1">
    <citation type="journal article" date="2019" name="PLoS Negl. Trop. Dis.">
        <title>Revisiting the worldwide diversity of Leptospira species in the environment.</title>
        <authorList>
            <person name="Vincent A.T."/>
            <person name="Schiettekatte O."/>
            <person name="Bourhy P."/>
            <person name="Veyrier F.J."/>
            <person name="Picardeau M."/>
        </authorList>
    </citation>
    <scope>NUCLEOTIDE SEQUENCE [LARGE SCALE GENOMIC DNA]</scope>
    <source>
        <strain evidence="6 7">201800273</strain>
    </source>
</reference>
<gene>
    <name evidence="3 6" type="primary">msrB</name>
    <name evidence="6" type="ORF">EHQ43_01050</name>
</gene>
<dbReference type="NCBIfam" id="TIGR00357">
    <property type="entry name" value="peptide-methionine (R)-S-oxide reductase MsrB"/>
    <property type="match status" value="1"/>
</dbReference>